<sequence>MLAQLERSPFRFSGTTAFKSQVTEVGAVVAENSFGRISHDFGARPDANLCYPNISSCLTVTGLSRRGSLRGGHLTTPEGLKREDMQALSNAMGAQECKTFVVAGPITDIKARTEKSECGTRKEMAAQLKAASPNAEVRFLDTSDRRPPYNIYVRREPPESGDRLQVHITDQSGTSAVGGVVTAAVPRDASLPDNAVAIPDADLVNRDAGKPSWKKIF</sequence>
<evidence type="ECO:0000313" key="2">
    <source>
        <dbReference type="Proteomes" id="UP000062998"/>
    </source>
</evidence>
<dbReference type="Proteomes" id="UP000062998">
    <property type="component" value="Unassembled WGS sequence"/>
</dbReference>
<comment type="caution">
    <text evidence="1">The sequence shown here is derived from an EMBL/GenBank/DDBJ whole genome shotgun (WGS) entry which is preliminary data.</text>
</comment>
<evidence type="ECO:0000313" key="1">
    <source>
        <dbReference type="EMBL" id="KWE08125.1"/>
    </source>
</evidence>
<organism evidence="1 2">
    <name type="scientific">Burkholderia ubonensis</name>
    <dbReference type="NCBI Taxonomy" id="101571"/>
    <lineage>
        <taxon>Bacteria</taxon>
        <taxon>Pseudomonadati</taxon>
        <taxon>Pseudomonadota</taxon>
        <taxon>Betaproteobacteria</taxon>
        <taxon>Burkholderiales</taxon>
        <taxon>Burkholderiaceae</taxon>
        <taxon>Burkholderia</taxon>
        <taxon>Burkholderia cepacia complex</taxon>
    </lineage>
</organism>
<gene>
    <name evidence="1" type="ORF">WL73_08945</name>
</gene>
<dbReference type="EMBL" id="LPIX01000031">
    <property type="protein sequence ID" value="KWE08125.1"/>
    <property type="molecule type" value="Genomic_DNA"/>
</dbReference>
<dbReference type="OrthoDB" id="9017316at2"/>
<dbReference type="AlphaFoldDB" id="A0A107E9P6"/>
<protein>
    <submittedName>
        <fullName evidence="1">Uncharacterized protein</fullName>
    </submittedName>
</protein>
<reference evidence="1 2" key="1">
    <citation type="submission" date="2015-11" db="EMBL/GenBank/DDBJ databases">
        <title>Expanding the genomic diversity of Burkholderia species for the development of highly accurate diagnostics.</title>
        <authorList>
            <person name="Sahl J."/>
            <person name="Keim P."/>
            <person name="Wagner D."/>
        </authorList>
    </citation>
    <scope>NUCLEOTIDE SEQUENCE [LARGE SCALE GENOMIC DNA]</scope>
    <source>
        <strain evidence="1 2">MSMB2167WGS</strain>
    </source>
</reference>
<proteinExistence type="predicted"/>
<name>A0A107E9P6_9BURK</name>
<accession>A0A107E9P6</accession>